<reference evidence="1 2" key="1">
    <citation type="submission" date="2020-07" db="EMBL/GenBank/DDBJ databases">
        <title>Sequencing the genomes of 1000 actinobacteria strains.</title>
        <authorList>
            <person name="Klenk H.-P."/>
        </authorList>
    </citation>
    <scope>NUCLEOTIDE SEQUENCE [LARGE SCALE GENOMIC DNA]</scope>
    <source>
        <strain evidence="1 2">DSM 44442</strain>
    </source>
</reference>
<protein>
    <submittedName>
        <fullName evidence="1">Uncharacterized protein</fullName>
    </submittedName>
</protein>
<dbReference type="EMBL" id="JACCFS010000001">
    <property type="protein sequence ID" value="NYJ36319.1"/>
    <property type="molecule type" value="Genomic_DNA"/>
</dbReference>
<gene>
    <name evidence="1" type="ORF">HNR10_004200</name>
</gene>
<sequence>MSAIMREAVASALAELARRDERSAGMARLALDALAPGQELERIDQHAVQRFCWFELPVRFQGSAQDQRLAARSLSQLFDLLQLHRYAQICKSPETTTVLTVYARDHDAGLAMFERLMWESGVEPPDLPELTWGTAVGDAEILARRETAAALELAISLGDVRPGKLGWRPAQERFTRSFLTRPDRQGLSHLDRVREERVRAWLGSSAHPHRERLWPLVGEIIAGADAPRSAERAMAPLQRLLDLAADGIALTQIGYIAPNVVRQMCADFGWRTSPDPPRSETDATQLISLHQVLRSMRAVRRSGRRLVLTRRGRQLREDPEALWRAATRSLCRTGGVEQAAAETFLGLLLTRSPQGAGSHARRGESDVAAAERTLTEYGWVPAEPPVAAGRHAAAHRRTADAASDQLRAMVMAVGWLLETLGLLTEDDGDGHRELTGPGRAFAIACLHQSAVAPRAVV</sequence>
<evidence type="ECO:0000313" key="2">
    <source>
        <dbReference type="Proteomes" id="UP000572051"/>
    </source>
</evidence>
<accession>A0A7Z0JCC6</accession>
<comment type="caution">
    <text evidence="1">The sequence shown here is derived from an EMBL/GenBank/DDBJ whole genome shotgun (WGS) entry which is preliminary data.</text>
</comment>
<name>A0A7Z0JCC6_9ACTN</name>
<organism evidence="1 2">
    <name type="scientific">Nocardiopsis aegyptia</name>
    <dbReference type="NCBI Taxonomy" id="220378"/>
    <lineage>
        <taxon>Bacteria</taxon>
        <taxon>Bacillati</taxon>
        <taxon>Actinomycetota</taxon>
        <taxon>Actinomycetes</taxon>
        <taxon>Streptosporangiales</taxon>
        <taxon>Nocardiopsidaceae</taxon>
        <taxon>Nocardiopsis</taxon>
    </lineage>
</organism>
<keyword evidence="2" id="KW-1185">Reference proteome</keyword>
<proteinExistence type="predicted"/>
<evidence type="ECO:0000313" key="1">
    <source>
        <dbReference type="EMBL" id="NYJ36319.1"/>
    </source>
</evidence>
<dbReference type="Proteomes" id="UP000572051">
    <property type="component" value="Unassembled WGS sequence"/>
</dbReference>
<dbReference type="AlphaFoldDB" id="A0A7Z0JCC6"/>